<evidence type="ECO:0000256" key="1">
    <source>
        <dbReference type="SAM" id="Phobius"/>
    </source>
</evidence>
<proteinExistence type="predicted"/>
<keyword evidence="1" id="KW-0472">Membrane</keyword>
<dbReference type="EnsemblMetazoa" id="AFUN014894-RA">
    <property type="protein sequence ID" value="AFUN014894-PA"/>
    <property type="gene ID" value="AFUN014894"/>
</dbReference>
<dbReference type="AlphaFoldDB" id="A0A182S383"/>
<name>A0A182S383_ANOFN</name>
<dbReference type="EnsemblMetazoa" id="AFUN014894-RC">
    <property type="protein sequence ID" value="AFUN014894-PC"/>
    <property type="gene ID" value="AFUN014894"/>
</dbReference>
<reference evidence="2" key="1">
    <citation type="submission" date="2020-05" db="UniProtKB">
        <authorList>
            <consortium name="EnsemblMetazoa"/>
        </authorList>
    </citation>
    <scope>IDENTIFICATION</scope>
    <source>
        <strain evidence="2">FUMOZ</strain>
    </source>
</reference>
<feature type="transmembrane region" description="Helical" evidence="1">
    <location>
        <begin position="81"/>
        <end position="108"/>
    </location>
</feature>
<protein>
    <submittedName>
        <fullName evidence="2">Uncharacterized protein</fullName>
    </submittedName>
</protein>
<sequence>MATMPPSLLPLTVEGASCTSSSISSVGPLLFDVTSASVTGFGCSSERTTVSSTSAVDSSSRSCGMVRILLQPFTRVYSRNVFWITAALINMYLLHSYVFCFIATPLVVRFFCCFVLHGTAQFCVPPRSVEFNWLLRHHRHSHAPAHTNINQTKQ</sequence>
<evidence type="ECO:0000313" key="2">
    <source>
        <dbReference type="EnsemblMetazoa" id="AFUN014894-PA"/>
    </source>
</evidence>
<dbReference type="VEuPathDB" id="VectorBase:AFUN014894"/>
<keyword evidence="1" id="KW-1133">Transmembrane helix</keyword>
<accession>A0A182S383</accession>
<organism evidence="2">
    <name type="scientific">Anopheles funestus</name>
    <name type="common">African malaria mosquito</name>
    <dbReference type="NCBI Taxonomy" id="62324"/>
    <lineage>
        <taxon>Eukaryota</taxon>
        <taxon>Metazoa</taxon>
        <taxon>Ecdysozoa</taxon>
        <taxon>Arthropoda</taxon>
        <taxon>Hexapoda</taxon>
        <taxon>Insecta</taxon>
        <taxon>Pterygota</taxon>
        <taxon>Neoptera</taxon>
        <taxon>Endopterygota</taxon>
        <taxon>Diptera</taxon>
        <taxon>Nematocera</taxon>
        <taxon>Culicoidea</taxon>
        <taxon>Culicidae</taxon>
        <taxon>Anophelinae</taxon>
        <taxon>Anopheles</taxon>
    </lineage>
</organism>
<keyword evidence="1" id="KW-0812">Transmembrane</keyword>